<dbReference type="RefSeq" id="WP_167681412.1">
    <property type="nucleotide sequence ID" value="NZ_QHLQ01000001.1"/>
</dbReference>
<evidence type="ECO:0008006" key="4">
    <source>
        <dbReference type="Google" id="ProtNLM"/>
    </source>
</evidence>
<keyword evidence="1" id="KW-0472">Membrane</keyword>
<dbReference type="EMBL" id="QHLQ01000001">
    <property type="protein sequence ID" value="NIZ59587.1"/>
    <property type="molecule type" value="Genomic_DNA"/>
</dbReference>
<feature type="transmembrane region" description="Helical" evidence="1">
    <location>
        <begin position="47"/>
        <end position="65"/>
    </location>
</feature>
<comment type="caution">
    <text evidence="2">The sequence shown here is derived from an EMBL/GenBank/DDBJ whole genome shotgun (WGS) entry which is preliminary data.</text>
</comment>
<sequence>MQLVSRVRVFLFWFLCLAVALASWRFLALGVEVSMEFVAYHAVERQLAFYAHIILAPVALMLMPFQYWKGLRMRRPQVHRWIGRAYGVSILLAGLGSLSMAFGTTAGLVAAWGFGALAVFWLGTTGYGIWLARQGRIAEHQRWMFRSAALTFAAVTLRVYLPFLFMTLGEETGYTLVSWLCWVPNLLFAEWYLRRPMRRSAALAA</sequence>
<proteinExistence type="predicted"/>
<evidence type="ECO:0000256" key="1">
    <source>
        <dbReference type="SAM" id="Phobius"/>
    </source>
</evidence>
<protein>
    <recommendedName>
        <fullName evidence="4">DUF2306 domain-containing protein</fullName>
    </recommendedName>
</protein>
<keyword evidence="1" id="KW-0812">Transmembrane</keyword>
<reference evidence="2 3" key="1">
    <citation type="submission" date="2018-05" db="EMBL/GenBank/DDBJ databases">
        <authorList>
            <person name="Zhang Y.-J."/>
        </authorList>
    </citation>
    <scope>NUCLEOTIDE SEQUENCE [LARGE SCALE GENOMIC DNA]</scope>
    <source>
        <strain evidence="2 3">CY04</strain>
    </source>
</reference>
<evidence type="ECO:0000313" key="2">
    <source>
        <dbReference type="EMBL" id="NIZ59587.1"/>
    </source>
</evidence>
<feature type="transmembrane region" description="Helical" evidence="1">
    <location>
        <begin position="85"/>
        <end position="103"/>
    </location>
</feature>
<feature type="transmembrane region" description="Helical" evidence="1">
    <location>
        <begin position="173"/>
        <end position="193"/>
    </location>
</feature>
<accession>A0ABX0W284</accession>
<dbReference type="Proteomes" id="UP001429564">
    <property type="component" value="Unassembled WGS sequence"/>
</dbReference>
<evidence type="ECO:0000313" key="3">
    <source>
        <dbReference type="Proteomes" id="UP001429564"/>
    </source>
</evidence>
<name>A0ABX0W284_9RHOB</name>
<feature type="transmembrane region" description="Helical" evidence="1">
    <location>
        <begin position="7"/>
        <end position="27"/>
    </location>
</feature>
<feature type="transmembrane region" description="Helical" evidence="1">
    <location>
        <begin position="143"/>
        <end position="161"/>
    </location>
</feature>
<dbReference type="Pfam" id="PF10067">
    <property type="entry name" value="DUF2306"/>
    <property type="match status" value="1"/>
</dbReference>
<keyword evidence="3" id="KW-1185">Reference proteome</keyword>
<dbReference type="InterPro" id="IPR018750">
    <property type="entry name" value="DUF2306_membrane"/>
</dbReference>
<organism evidence="2 3">
    <name type="scientific">Parasedimentitalea denitrificans</name>
    <dbReference type="NCBI Taxonomy" id="2211118"/>
    <lineage>
        <taxon>Bacteria</taxon>
        <taxon>Pseudomonadati</taxon>
        <taxon>Pseudomonadota</taxon>
        <taxon>Alphaproteobacteria</taxon>
        <taxon>Rhodobacterales</taxon>
        <taxon>Paracoccaceae</taxon>
        <taxon>Parasedimentitalea</taxon>
    </lineage>
</organism>
<keyword evidence="1" id="KW-1133">Transmembrane helix</keyword>
<feature type="transmembrane region" description="Helical" evidence="1">
    <location>
        <begin position="109"/>
        <end position="131"/>
    </location>
</feature>
<gene>
    <name evidence="2" type="ORF">DL239_01210</name>
</gene>